<dbReference type="GO" id="GO:0005524">
    <property type="term" value="F:ATP binding"/>
    <property type="evidence" value="ECO:0007669"/>
    <property type="project" value="UniProtKB-KW"/>
</dbReference>
<dbReference type="GO" id="GO:0006909">
    <property type="term" value="P:phagocytosis"/>
    <property type="evidence" value="ECO:0007669"/>
    <property type="project" value="UniProtKB-ARBA"/>
</dbReference>
<comment type="similarity">
    <text evidence="2">Belongs to the actin family. ARP2 subfamily.</text>
</comment>
<dbReference type="RefSeq" id="XP_001734784.1">
    <property type="nucleotide sequence ID" value="XM_001734732.1"/>
</dbReference>
<evidence type="ECO:0000313" key="10">
    <source>
        <dbReference type="Proteomes" id="UP000008076"/>
    </source>
</evidence>
<dbReference type="PROSITE" id="PS00432">
    <property type="entry name" value="ACTINS_2"/>
    <property type="match status" value="1"/>
</dbReference>
<evidence type="ECO:0000256" key="6">
    <source>
        <dbReference type="ARBA" id="ARBA00022840"/>
    </source>
</evidence>
<dbReference type="PROSITE" id="PS01132">
    <property type="entry name" value="ACTINS_ACT_LIKE"/>
    <property type="match status" value="1"/>
</dbReference>
<dbReference type="PANTHER" id="PTHR11937">
    <property type="entry name" value="ACTIN"/>
    <property type="match status" value="1"/>
</dbReference>
<evidence type="ECO:0000256" key="8">
    <source>
        <dbReference type="ARBA" id="ARBA00023212"/>
    </source>
</evidence>
<dbReference type="InterPro" id="IPR004001">
    <property type="entry name" value="Actin_CS"/>
</dbReference>
<dbReference type="PRINTS" id="PR00190">
    <property type="entry name" value="ACTIN"/>
</dbReference>
<dbReference type="OMA" id="WEDMQHL"/>
<dbReference type="SMART" id="SM00268">
    <property type="entry name" value="ACTIN"/>
    <property type="match status" value="1"/>
</dbReference>
<dbReference type="GO" id="GO:0005885">
    <property type="term" value="C:Arp2/3 protein complex"/>
    <property type="evidence" value="ECO:0007669"/>
    <property type="project" value="UniProtKB-ARBA"/>
</dbReference>
<dbReference type="AlphaFoldDB" id="B0E8V0"/>
<dbReference type="KEGG" id="edi:EDI_053710"/>
<evidence type="ECO:0000256" key="7">
    <source>
        <dbReference type="ARBA" id="ARBA00023203"/>
    </source>
</evidence>
<evidence type="ECO:0000313" key="9">
    <source>
        <dbReference type="EMBL" id="EDR29038.1"/>
    </source>
</evidence>
<evidence type="ECO:0000256" key="2">
    <source>
        <dbReference type="ARBA" id="ARBA00010121"/>
    </source>
</evidence>
<dbReference type="InterPro" id="IPR043129">
    <property type="entry name" value="ATPase_NBD"/>
</dbReference>
<dbReference type="Gene3D" id="3.90.640.10">
    <property type="entry name" value="Actin, Chain A, domain 4"/>
    <property type="match status" value="1"/>
</dbReference>
<reference evidence="10" key="1">
    <citation type="submission" date="2007-12" db="EMBL/GenBank/DDBJ databases">
        <title>Annotation of Entamoeba dispar SAW760.</title>
        <authorList>
            <person name="Lorenzi H."/>
            <person name="Inman J."/>
            <person name="Schobel S."/>
            <person name="Amedeo P."/>
            <person name="Caler E."/>
        </authorList>
    </citation>
    <scope>NUCLEOTIDE SEQUENCE [LARGE SCALE GENOMIC DNA]</scope>
    <source>
        <strain evidence="10">ATCC PRA-260 / SAW760</strain>
    </source>
</reference>
<dbReference type="CDD" id="cd10220">
    <property type="entry name" value="ASKHA_NBD_Arp2"/>
    <property type="match status" value="1"/>
</dbReference>
<dbReference type="InterPro" id="IPR004000">
    <property type="entry name" value="Actin"/>
</dbReference>
<protein>
    <recommendedName>
        <fullName evidence="3">Actin-related protein 2</fullName>
    </recommendedName>
</protein>
<keyword evidence="7" id="KW-0009">Actin-binding</keyword>
<dbReference type="Pfam" id="PF00022">
    <property type="entry name" value="Actin"/>
    <property type="match status" value="1"/>
</dbReference>
<sequence>MSTLVVDNGTGFVKCGFAGENFPTAIFPSMIGRPLLRSEEKIGEVEIKDVMFGDEAAAVRQNLQITYPLENGIIKSWDDMELLWNYTFKEKLHVETNGKSVLLTEPPMNPLQNRKKMGEIMFEKFGFNRVYVAVQAVLVLYAQGIMTGVVVDSGDGVTHIIPVYEGCDLPSVKRLDVAGSDITRRLIELLLVRGYSFNRTADFETVRMLKEKFCYVGYDLAVENRLGTETTVLMQQYTLPDGRVIKLGPERYMAPEILFNPSLIGRESLGIHHCLFDSINQCDLDLRAELYKHVLLSGGTSMLPGLPSRLKKEVLQLYDENAAATLKKGSASVTSRAGNSGNSNVKKASVQIVIEDPPRRKHLVFQGGAVLAKVIEDRDEAWVTKAEYDEKGVGAMLKKPGF</sequence>
<keyword evidence="10" id="KW-1185">Reference proteome</keyword>
<comment type="subcellular location">
    <subcellularLocation>
        <location evidence="1">Cytoplasm</location>
        <location evidence="1">Cytoskeleton</location>
    </subcellularLocation>
</comment>
<dbReference type="InterPro" id="IPR020902">
    <property type="entry name" value="Actin/actin-like_CS"/>
</dbReference>
<evidence type="ECO:0000256" key="4">
    <source>
        <dbReference type="ARBA" id="ARBA00022490"/>
    </source>
</evidence>
<keyword evidence="8" id="KW-0206">Cytoskeleton</keyword>
<dbReference type="GO" id="GO:0003779">
    <property type="term" value="F:actin binding"/>
    <property type="evidence" value="ECO:0007669"/>
    <property type="project" value="UniProtKB-KW"/>
</dbReference>
<dbReference type="OrthoDB" id="5132116at2759"/>
<evidence type="ECO:0000256" key="3">
    <source>
        <dbReference type="ARBA" id="ARBA00021611"/>
    </source>
</evidence>
<dbReference type="eggNOG" id="KOG0677">
    <property type="taxonomic scope" value="Eukaryota"/>
</dbReference>
<name>B0E8V0_ENTDS</name>
<keyword evidence="6" id="KW-0067">ATP-binding</keyword>
<evidence type="ECO:0000256" key="1">
    <source>
        <dbReference type="ARBA" id="ARBA00004245"/>
    </source>
</evidence>
<dbReference type="GeneID" id="5879708"/>
<dbReference type="SUPFAM" id="SSF53067">
    <property type="entry name" value="Actin-like ATPase domain"/>
    <property type="match status" value="2"/>
</dbReference>
<dbReference type="VEuPathDB" id="AmoebaDB:EDI_053710"/>
<keyword evidence="5" id="KW-0547">Nucleotide-binding</keyword>
<dbReference type="EMBL" id="DS548217">
    <property type="protein sequence ID" value="EDR29038.1"/>
    <property type="molecule type" value="Genomic_DNA"/>
</dbReference>
<keyword evidence="4" id="KW-0963">Cytoplasm</keyword>
<dbReference type="Proteomes" id="UP000008076">
    <property type="component" value="Unassembled WGS sequence"/>
</dbReference>
<dbReference type="FunFam" id="3.30.420.40:FF:000148">
    <property type="entry name" value="Actin, alpha skeletal muscle"/>
    <property type="match status" value="1"/>
</dbReference>
<gene>
    <name evidence="9" type="ORF">EDI_053710</name>
</gene>
<dbReference type="FunFam" id="3.90.640.10:FF:000005">
    <property type="entry name" value="Actin-related protein 2"/>
    <property type="match status" value="1"/>
</dbReference>
<accession>B0E8V0</accession>
<dbReference type="GO" id="GO:0007015">
    <property type="term" value="P:actin filament organization"/>
    <property type="evidence" value="ECO:0007669"/>
    <property type="project" value="UniProtKB-ARBA"/>
</dbReference>
<proteinExistence type="inferred from homology"/>
<dbReference type="Gene3D" id="3.30.420.40">
    <property type="match status" value="2"/>
</dbReference>
<organism evidence="10">
    <name type="scientific">Entamoeba dispar (strain ATCC PRA-260 / SAW760)</name>
    <dbReference type="NCBI Taxonomy" id="370354"/>
    <lineage>
        <taxon>Eukaryota</taxon>
        <taxon>Amoebozoa</taxon>
        <taxon>Evosea</taxon>
        <taxon>Archamoebae</taxon>
        <taxon>Mastigamoebida</taxon>
        <taxon>Entamoebidae</taxon>
        <taxon>Entamoeba</taxon>
    </lineage>
</organism>
<evidence type="ECO:0000256" key="5">
    <source>
        <dbReference type="ARBA" id="ARBA00022741"/>
    </source>
</evidence>